<organism evidence="1 2">
    <name type="scientific">Puniceicoccus vermicola</name>
    <dbReference type="NCBI Taxonomy" id="388746"/>
    <lineage>
        <taxon>Bacteria</taxon>
        <taxon>Pseudomonadati</taxon>
        <taxon>Verrucomicrobiota</taxon>
        <taxon>Opitutia</taxon>
        <taxon>Puniceicoccales</taxon>
        <taxon>Puniceicoccaceae</taxon>
        <taxon>Puniceicoccus</taxon>
    </lineage>
</organism>
<name>A0A7X1B2G3_9BACT</name>
<sequence>MAFILLLLLSVASISSVELRTASNHMDRLQAEQNARLGFMIGLGELQKQLGPDQRISAPGSQRLSDTDTSARKHWTGVFDSWSDSITARPQPNFRRWLLSGSETVLDKVDTVSNGASLASSLVTLVPAEFDGNVEVSGAVEAGLEPVADLGDYAWWVGDENIKAQLGNRLDAPANPREASGQLMSAPRAAHEFFLGTGVAPGSPVWDRLLVEGQYRFINPGLDLDGTPSFHDYTLHAYGMVTDVRSGGFRKDLSLLLQQPLASLEAELGDPLPPLYTTNGVDGFNFFELWRDFNVWGEIQYLIAPPSHEDGNLIASETPFLVAEPTPTAAANDPFLAYKHITQLKCEIIFSLIAEEDGATGKYDLYLVADPIFTIWNPSNIALQIPDSVVSTFKVWRPPYDLTLYLDGVPQDVELDKVLSPNFVSGKLGKSQDTVIRPGEVQIQSQGFGATMQKHKGIDIKFFSAGIGWENGSGYKVLLDDFTGLDGSTEVTFKMDRNDSALHYGLVMLGNLFGEPPYGSHVQYGSHVIGDTIPNTIRATNYPEMFPGIPLDPSYSISVSALSVIDPITNSPQKWPLSIFSFGAKTESDPNFSGLPGERRTGRSLLRFNPATYRLKMNMKDDADIELAFPWQVGMRPLTSLGGAIEMDVDGLGYFGGSYGAGEGVSNLVAYTIAESPIHSLGAAQNFVPDGRGKNWDDGHAEPTLIQAIGNSFAPSVIPSSATSADAGDITYADHSYLANEALWDDYFFSSIDPFSQPAYKNSGAAYSEQLDRLEAFVGLNGAPSVSLPNGRFHPFPEDDPAGIISTLFSGAQPRSDAYEKVGANLTMDGMFNVNSTSVEAWKAVIGGLKGLSMPVRPVNGISATATLTEGSSSTSNAVVAAGTAAAGGEIDPATLSNPADPAQWVGFRTLSDLQIGELATEIVEQVRLRGPFLSLADFVNRRISTDPNVAVSGVLQTALDNPAVSINSAYRTGGRSLSLANAQSDGFPFPEAEAGVKSVAAPGYVDQADILTSLGPLLSVRSDTFTIRSYGDRQDASGDVESRVYVEAIVERIPDFVDSSVENFEDVSNLSKINETFGRKFRVVSFRIIDPDDLS</sequence>
<dbReference type="AlphaFoldDB" id="A0A7X1B2G3"/>
<reference evidence="1 2" key="1">
    <citation type="submission" date="2020-07" db="EMBL/GenBank/DDBJ databases">
        <authorList>
            <person name="Feng X."/>
        </authorList>
    </citation>
    <scope>NUCLEOTIDE SEQUENCE [LARGE SCALE GENOMIC DNA]</scope>
    <source>
        <strain evidence="1 2">JCM14086</strain>
    </source>
</reference>
<dbReference type="RefSeq" id="WP_185695029.1">
    <property type="nucleotide sequence ID" value="NZ_JACHVA010000143.1"/>
</dbReference>
<comment type="caution">
    <text evidence="1">The sequence shown here is derived from an EMBL/GenBank/DDBJ whole genome shotgun (WGS) entry which is preliminary data.</text>
</comment>
<keyword evidence="2" id="KW-1185">Reference proteome</keyword>
<evidence type="ECO:0000313" key="1">
    <source>
        <dbReference type="EMBL" id="MBC2604420.1"/>
    </source>
</evidence>
<proteinExistence type="predicted"/>
<gene>
    <name evidence="1" type="ORF">H5P30_21780</name>
</gene>
<dbReference type="Proteomes" id="UP000525652">
    <property type="component" value="Unassembled WGS sequence"/>
</dbReference>
<protein>
    <submittedName>
        <fullName evidence="1">Uncharacterized protein</fullName>
    </submittedName>
</protein>
<evidence type="ECO:0000313" key="2">
    <source>
        <dbReference type="Proteomes" id="UP000525652"/>
    </source>
</evidence>
<dbReference type="EMBL" id="JACHVA010000143">
    <property type="protein sequence ID" value="MBC2604420.1"/>
    <property type="molecule type" value="Genomic_DNA"/>
</dbReference>
<accession>A0A7X1B2G3</accession>